<sequence>MPAACVIRITDENGVTVSENPCGYQRYVSPPPPVTRVAADFFINSKPSSNPLKVNQTNNQKKNSSSATDK</sequence>
<keyword evidence="2" id="KW-1185">Reference proteome</keyword>
<evidence type="ECO:0000313" key="3">
    <source>
        <dbReference type="WBParaSite" id="Hba_12956"/>
    </source>
</evidence>
<dbReference type="AlphaFoldDB" id="A0A1I7X6D0"/>
<evidence type="ECO:0000313" key="2">
    <source>
        <dbReference type="Proteomes" id="UP000095283"/>
    </source>
</evidence>
<reference evidence="3" key="1">
    <citation type="submission" date="2016-11" db="UniProtKB">
        <authorList>
            <consortium name="WormBaseParasite"/>
        </authorList>
    </citation>
    <scope>IDENTIFICATION</scope>
</reference>
<feature type="compositionally biased region" description="Low complexity" evidence="1">
    <location>
        <begin position="55"/>
        <end position="70"/>
    </location>
</feature>
<name>A0A1I7X6D0_HETBA</name>
<proteinExistence type="predicted"/>
<organism evidence="2 3">
    <name type="scientific">Heterorhabditis bacteriophora</name>
    <name type="common">Entomopathogenic nematode worm</name>
    <dbReference type="NCBI Taxonomy" id="37862"/>
    <lineage>
        <taxon>Eukaryota</taxon>
        <taxon>Metazoa</taxon>
        <taxon>Ecdysozoa</taxon>
        <taxon>Nematoda</taxon>
        <taxon>Chromadorea</taxon>
        <taxon>Rhabditida</taxon>
        <taxon>Rhabditina</taxon>
        <taxon>Rhabditomorpha</taxon>
        <taxon>Strongyloidea</taxon>
        <taxon>Heterorhabditidae</taxon>
        <taxon>Heterorhabditis</taxon>
    </lineage>
</organism>
<protein>
    <submittedName>
        <fullName evidence="3">ZP domain-containing protein</fullName>
    </submittedName>
</protein>
<accession>A0A1I7X6D0</accession>
<evidence type="ECO:0000256" key="1">
    <source>
        <dbReference type="SAM" id="MobiDB-lite"/>
    </source>
</evidence>
<dbReference type="Proteomes" id="UP000095283">
    <property type="component" value="Unplaced"/>
</dbReference>
<dbReference type="WBParaSite" id="Hba_12956">
    <property type="protein sequence ID" value="Hba_12956"/>
    <property type="gene ID" value="Hba_12956"/>
</dbReference>
<feature type="region of interest" description="Disordered" evidence="1">
    <location>
        <begin position="46"/>
        <end position="70"/>
    </location>
</feature>